<keyword evidence="1 3" id="KW-0378">Hydrolase</keyword>
<dbReference type="NCBIfam" id="TIGR02022">
    <property type="entry name" value="hutF"/>
    <property type="match status" value="1"/>
</dbReference>
<dbReference type="InterPro" id="IPR032466">
    <property type="entry name" value="Metal_Hydrolase"/>
</dbReference>
<dbReference type="InterPro" id="IPR010252">
    <property type="entry name" value="HutF"/>
</dbReference>
<accession>A0ABV3GDC4</accession>
<dbReference type="InterPro" id="IPR050287">
    <property type="entry name" value="MTA/SAH_deaminase"/>
</dbReference>
<dbReference type="EC" id="3.5.3.13" evidence="3"/>
<comment type="caution">
    <text evidence="3">The sequence shown here is derived from an EMBL/GenBank/DDBJ whole genome shotgun (WGS) entry which is preliminary data.</text>
</comment>
<dbReference type="SUPFAM" id="SSF51338">
    <property type="entry name" value="Composite domain of metallo-dependent hydrolases"/>
    <property type="match status" value="2"/>
</dbReference>
<dbReference type="Gene3D" id="3.20.20.140">
    <property type="entry name" value="Metal-dependent hydrolases"/>
    <property type="match status" value="1"/>
</dbReference>
<name>A0ABV3GDC4_MICGL</name>
<dbReference type="Pfam" id="PF01979">
    <property type="entry name" value="Amidohydro_1"/>
    <property type="match status" value="1"/>
</dbReference>
<proteinExistence type="predicted"/>
<dbReference type="PANTHER" id="PTHR43794">
    <property type="entry name" value="AMINOHYDROLASE SSNA-RELATED"/>
    <property type="match status" value="1"/>
</dbReference>
<feature type="domain" description="Amidohydrolase-related" evidence="2">
    <location>
        <begin position="76"/>
        <end position="448"/>
    </location>
</feature>
<dbReference type="InterPro" id="IPR011059">
    <property type="entry name" value="Metal-dep_hydrolase_composite"/>
</dbReference>
<evidence type="ECO:0000259" key="2">
    <source>
        <dbReference type="Pfam" id="PF01979"/>
    </source>
</evidence>
<keyword evidence="4" id="KW-1185">Reference proteome</keyword>
<dbReference type="Proteomes" id="UP001551675">
    <property type="component" value="Unassembled WGS sequence"/>
</dbReference>
<dbReference type="EMBL" id="JBFALK010000006">
    <property type="protein sequence ID" value="MEV0969635.1"/>
    <property type="molecule type" value="Genomic_DNA"/>
</dbReference>
<reference evidence="3 4" key="1">
    <citation type="submission" date="2024-06" db="EMBL/GenBank/DDBJ databases">
        <title>The Natural Products Discovery Center: Release of the First 8490 Sequenced Strains for Exploring Actinobacteria Biosynthetic Diversity.</title>
        <authorList>
            <person name="Kalkreuter E."/>
            <person name="Kautsar S.A."/>
            <person name="Yang D."/>
            <person name="Bader C.D."/>
            <person name="Teijaro C.N."/>
            <person name="Fluegel L."/>
            <person name="Davis C.M."/>
            <person name="Simpson J.R."/>
            <person name="Lauterbach L."/>
            <person name="Steele A.D."/>
            <person name="Gui C."/>
            <person name="Meng S."/>
            <person name="Li G."/>
            <person name="Viehrig K."/>
            <person name="Ye F."/>
            <person name="Su P."/>
            <person name="Kiefer A.F."/>
            <person name="Nichols A."/>
            <person name="Cepeda A.J."/>
            <person name="Yan W."/>
            <person name="Fan B."/>
            <person name="Jiang Y."/>
            <person name="Adhikari A."/>
            <person name="Zheng C.-J."/>
            <person name="Schuster L."/>
            <person name="Cowan T.M."/>
            <person name="Smanski M.J."/>
            <person name="Chevrette M.G."/>
            <person name="De Carvalho L.P.S."/>
            <person name="Shen B."/>
        </authorList>
    </citation>
    <scope>NUCLEOTIDE SEQUENCE [LARGE SCALE GENOMIC DNA]</scope>
    <source>
        <strain evidence="3 4">NPDC050100</strain>
    </source>
</reference>
<evidence type="ECO:0000313" key="4">
    <source>
        <dbReference type="Proteomes" id="UP001551675"/>
    </source>
</evidence>
<dbReference type="InterPro" id="IPR006680">
    <property type="entry name" value="Amidohydro-rel"/>
</dbReference>
<sequence>MATEKAPVRPTGAGHDAGVLAGGDGGGVTYWCEMAWLPPGEVVECVCVRVEGTRIAAIQPEVPPPPGAVRLAGLTLPGLADAHSHAFHRALRGHTQTARGTFWTWREQMYAVAARLDPDRYLALARATFAEMSLAGVTCVGEFHYLHHGPGGVPYDDPNAMGHALIEAARDAGLRIALMDTCYLTGAIGHPLIGTQLRFGDGDATRWAHRVELLGRSQRTAEDVVVGAAIHSVRAVPPEEMCLVAEFANRHAIPLHAHVSEQRAENHDCVQAYSATPVQLLHEHGALGPRSTAVHATHLSDVDIVLLGGSTTHVCMCPTTERDLADGIGRARRLLDGGSPITLGSDSHAVIDLFEEARAVELDERLATRERGHFRAAELLDAATAAGHASLGFPDAGMLVPGAWADLVSVRLDSVRTAGTTKGTAAEAVVFAATAGDVHSVVSGGRRVVEDGRHMLGDVGVLLSDAVAGVRR</sequence>
<dbReference type="Gene3D" id="2.30.40.10">
    <property type="entry name" value="Urease, subunit C, domain 1"/>
    <property type="match status" value="1"/>
</dbReference>
<evidence type="ECO:0000256" key="1">
    <source>
        <dbReference type="ARBA" id="ARBA00022801"/>
    </source>
</evidence>
<gene>
    <name evidence="3" type="ORF">AB0I59_13440</name>
</gene>
<organism evidence="3 4">
    <name type="scientific">Microtetraspora glauca</name>
    <dbReference type="NCBI Taxonomy" id="1996"/>
    <lineage>
        <taxon>Bacteria</taxon>
        <taxon>Bacillati</taxon>
        <taxon>Actinomycetota</taxon>
        <taxon>Actinomycetes</taxon>
        <taxon>Streptosporangiales</taxon>
        <taxon>Streptosporangiaceae</taxon>
        <taxon>Microtetraspora</taxon>
    </lineage>
</organism>
<evidence type="ECO:0000313" key="3">
    <source>
        <dbReference type="EMBL" id="MEV0969635.1"/>
    </source>
</evidence>
<protein>
    <submittedName>
        <fullName evidence="3">Formimidoylglutamate deiminase</fullName>
        <ecNumber evidence="3">3.5.3.13</ecNumber>
    </submittedName>
</protein>
<dbReference type="NCBIfam" id="NF006681">
    <property type="entry name" value="PRK09229.1-2"/>
    <property type="match status" value="1"/>
</dbReference>
<dbReference type="GO" id="GO:0050416">
    <property type="term" value="F:formimidoylglutamate deiminase activity"/>
    <property type="evidence" value="ECO:0007669"/>
    <property type="project" value="UniProtKB-EC"/>
</dbReference>
<dbReference type="PANTHER" id="PTHR43794:SF11">
    <property type="entry name" value="AMIDOHYDROLASE-RELATED DOMAIN-CONTAINING PROTEIN"/>
    <property type="match status" value="1"/>
</dbReference>
<dbReference type="SUPFAM" id="SSF51556">
    <property type="entry name" value="Metallo-dependent hydrolases"/>
    <property type="match status" value="1"/>
</dbReference>